<protein>
    <submittedName>
        <fullName evidence="1">Uncharacterized protein</fullName>
    </submittedName>
</protein>
<dbReference type="AlphaFoldDB" id="A0A0X1KN12"/>
<dbReference type="KEGG" id="tgy:X802_01050"/>
<evidence type="ECO:0000313" key="2">
    <source>
        <dbReference type="Proteomes" id="UP000062043"/>
    </source>
</evidence>
<reference evidence="1 2" key="1">
    <citation type="submission" date="2014-01" db="EMBL/GenBank/DDBJ databases">
        <title>Genome sequencing of Thermococcus guaymasensis.</title>
        <authorList>
            <person name="Zhang X."/>
            <person name="Alvare G."/>
            <person name="Fristensky B."/>
            <person name="Chen L."/>
            <person name="Suen T."/>
            <person name="Chen Q."/>
            <person name="Ma K."/>
        </authorList>
    </citation>
    <scope>NUCLEOTIDE SEQUENCE [LARGE SCALE GENOMIC DNA]</scope>
    <source>
        <strain evidence="1 2">DSM 11113</strain>
    </source>
</reference>
<organism evidence="1 2">
    <name type="scientific">Thermococcus guaymasensis DSM 11113</name>
    <dbReference type="NCBI Taxonomy" id="1432656"/>
    <lineage>
        <taxon>Archaea</taxon>
        <taxon>Methanobacteriati</taxon>
        <taxon>Methanobacteriota</taxon>
        <taxon>Thermococci</taxon>
        <taxon>Thermococcales</taxon>
        <taxon>Thermococcaceae</taxon>
        <taxon>Thermococcus</taxon>
    </lineage>
</organism>
<dbReference type="PATRIC" id="fig|1432656.3.peg.208"/>
<keyword evidence="2" id="KW-1185">Reference proteome</keyword>
<accession>A0A0X1KN12</accession>
<dbReference type="RefSeq" id="WP_062370229.1">
    <property type="nucleotide sequence ID" value="NZ_CP007140.1"/>
</dbReference>
<dbReference type="GeneID" id="27134248"/>
<evidence type="ECO:0000313" key="1">
    <source>
        <dbReference type="EMBL" id="AJC72638.1"/>
    </source>
</evidence>
<gene>
    <name evidence="1" type="ORF">X802_01050</name>
</gene>
<name>A0A0X1KN12_9EURY</name>
<dbReference type="Proteomes" id="UP000062043">
    <property type="component" value="Chromosome"/>
</dbReference>
<proteinExistence type="predicted"/>
<sequence length="106" mass="12600">MAWRPFVINDVVNHEKYVDRDGVLVFAMYKAPKILFMYPSTERASMIVESPSGKRKIWVTMSVEELKVLKRDIERFFEIRGRVLTRWAAEGLNEMFSRIEERDGRE</sequence>
<dbReference type="EMBL" id="CP007140">
    <property type="protein sequence ID" value="AJC72638.1"/>
    <property type="molecule type" value="Genomic_DNA"/>
</dbReference>
<dbReference type="STRING" id="1432656.X802_01050"/>